<proteinExistence type="predicted"/>
<keyword evidence="2" id="KW-0406">Ion transport</keyword>
<evidence type="ECO:0008006" key="4">
    <source>
        <dbReference type="Google" id="ProtNLM"/>
    </source>
</evidence>
<reference evidence="3" key="1">
    <citation type="journal article" date="2014" name="Front. Microbiol.">
        <title>High frequency of phylogenetically diverse reductive dehalogenase-homologous genes in deep subseafloor sedimentary metagenomes.</title>
        <authorList>
            <person name="Kawai M."/>
            <person name="Futagami T."/>
            <person name="Toyoda A."/>
            <person name="Takaki Y."/>
            <person name="Nishi S."/>
            <person name="Hori S."/>
            <person name="Arai W."/>
            <person name="Tsubouchi T."/>
            <person name="Morono Y."/>
            <person name="Uchiyama I."/>
            <person name="Ito T."/>
            <person name="Fujiyama A."/>
            <person name="Inagaki F."/>
            <person name="Takami H."/>
        </authorList>
    </citation>
    <scope>NUCLEOTIDE SEQUENCE</scope>
    <source>
        <strain evidence="3">Expedition CK06-06</strain>
    </source>
</reference>
<dbReference type="GO" id="GO:0046961">
    <property type="term" value="F:proton-transporting ATPase activity, rotational mechanism"/>
    <property type="evidence" value="ECO:0007669"/>
    <property type="project" value="InterPro"/>
</dbReference>
<dbReference type="InterPro" id="IPR036079">
    <property type="entry name" value="ATPase_csu/dsu_sf"/>
</dbReference>
<dbReference type="SUPFAM" id="SSF103486">
    <property type="entry name" value="V-type ATP synthase subunit C"/>
    <property type="match status" value="1"/>
</dbReference>
<dbReference type="InterPro" id="IPR044911">
    <property type="entry name" value="V-type_ATPase_csu/dsu_dom_3"/>
</dbReference>
<accession>X0VPI4</accession>
<dbReference type="Pfam" id="PF01992">
    <property type="entry name" value="vATP-synt_AC39"/>
    <property type="match status" value="1"/>
</dbReference>
<dbReference type="AlphaFoldDB" id="X0VPI4"/>
<dbReference type="Gene3D" id="1.10.132.50">
    <property type="entry name" value="ATP synthase (C/AC39) subunit, domain 3"/>
    <property type="match status" value="1"/>
</dbReference>
<evidence type="ECO:0000313" key="3">
    <source>
        <dbReference type="EMBL" id="GAG14398.1"/>
    </source>
</evidence>
<dbReference type="PANTHER" id="PTHR38682:SF1">
    <property type="entry name" value="V-TYPE ATP SYNTHASE SUBUNIT C"/>
    <property type="match status" value="1"/>
</dbReference>
<dbReference type="PANTHER" id="PTHR38682">
    <property type="entry name" value="V-TYPE ATP SYNTHASE SUBUNIT C"/>
    <property type="match status" value="1"/>
</dbReference>
<dbReference type="EMBL" id="BARS01038914">
    <property type="protein sequence ID" value="GAG14398.1"/>
    <property type="molecule type" value="Genomic_DNA"/>
</dbReference>
<comment type="caution">
    <text evidence="3">The sequence shown here is derived from an EMBL/GenBank/DDBJ whole genome shotgun (WGS) entry which is preliminary data.</text>
</comment>
<dbReference type="InterPro" id="IPR050873">
    <property type="entry name" value="V-ATPase_V0D/AC39_subunit"/>
</dbReference>
<sequence>IRGKYSGIPVSQIMESLIPITPYRVESYEEIVETGAFEEAVRRLEGTPYSSLVSTLELSERYDAIWPVEIALNHLSASAIFKSLERLPQGDRGLVRRIVQTEADVENFLVAAKQRGAGERAHGAEEMFPATYGIGLDKLREAMEVGDVGPVIQGLDRPYNEILAPLYEGDVALIRSRLRQHIYETARRGRAANDFGFNVVMAYLVFSEIEKDDLVGIGWGMTQGIASEDIIKYLAIPNFA</sequence>
<dbReference type="InterPro" id="IPR002843">
    <property type="entry name" value="ATPase_V0-cplx_csu/dsu"/>
</dbReference>
<protein>
    <recommendedName>
        <fullName evidence="4">V-type ATP synthase subunit C</fullName>
    </recommendedName>
</protein>
<organism evidence="3">
    <name type="scientific">marine sediment metagenome</name>
    <dbReference type="NCBI Taxonomy" id="412755"/>
    <lineage>
        <taxon>unclassified sequences</taxon>
        <taxon>metagenomes</taxon>
        <taxon>ecological metagenomes</taxon>
    </lineage>
</organism>
<evidence type="ECO:0000256" key="2">
    <source>
        <dbReference type="ARBA" id="ARBA00023065"/>
    </source>
</evidence>
<feature type="non-terminal residue" evidence="3">
    <location>
        <position position="1"/>
    </location>
</feature>
<name>X0VPI4_9ZZZZ</name>
<gene>
    <name evidence="3" type="ORF">S01H1_59491</name>
</gene>
<keyword evidence="1" id="KW-0813">Transport</keyword>
<evidence type="ECO:0000256" key="1">
    <source>
        <dbReference type="ARBA" id="ARBA00022448"/>
    </source>
</evidence>